<dbReference type="Proteomes" id="UP000308197">
    <property type="component" value="Unassembled WGS sequence"/>
</dbReference>
<keyword evidence="4" id="KW-1185">Reference proteome</keyword>
<gene>
    <name evidence="3" type="ORF">K466DRAFT_607919</name>
</gene>
<organism evidence="3 4">
    <name type="scientific">Polyporus arcularius HHB13444</name>
    <dbReference type="NCBI Taxonomy" id="1314778"/>
    <lineage>
        <taxon>Eukaryota</taxon>
        <taxon>Fungi</taxon>
        <taxon>Dikarya</taxon>
        <taxon>Basidiomycota</taxon>
        <taxon>Agaricomycotina</taxon>
        <taxon>Agaricomycetes</taxon>
        <taxon>Polyporales</taxon>
        <taxon>Polyporaceae</taxon>
        <taxon>Polyporus</taxon>
    </lineage>
</organism>
<keyword evidence="2" id="KW-0812">Transmembrane</keyword>
<evidence type="ECO:0000256" key="1">
    <source>
        <dbReference type="SAM" id="MobiDB-lite"/>
    </source>
</evidence>
<evidence type="ECO:0000256" key="2">
    <source>
        <dbReference type="SAM" id="Phobius"/>
    </source>
</evidence>
<dbReference type="AlphaFoldDB" id="A0A5C3NKA0"/>
<feature type="compositionally biased region" description="Basic and acidic residues" evidence="1">
    <location>
        <begin position="123"/>
        <end position="132"/>
    </location>
</feature>
<accession>A0A5C3NKA0</accession>
<feature type="transmembrane region" description="Helical" evidence="2">
    <location>
        <begin position="244"/>
        <end position="266"/>
    </location>
</feature>
<evidence type="ECO:0000313" key="3">
    <source>
        <dbReference type="EMBL" id="TFK77635.1"/>
    </source>
</evidence>
<dbReference type="InParanoid" id="A0A5C3NKA0"/>
<feature type="region of interest" description="Disordered" evidence="1">
    <location>
        <begin position="122"/>
        <end position="158"/>
    </location>
</feature>
<feature type="non-terminal residue" evidence="3">
    <location>
        <position position="282"/>
    </location>
</feature>
<evidence type="ECO:0000313" key="4">
    <source>
        <dbReference type="Proteomes" id="UP000308197"/>
    </source>
</evidence>
<protein>
    <submittedName>
        <fullName evidence="3">Uncharacterized protein</fullName>
    </submittedName>
</protein>
<keyword evidence="2" id="KW-1133">Transmembrane helix</keyword>
<keyword evidence="2" id="KW-0472">Membrane</keyword>
<reference evidence="3 4" key="1">
    <citation type="journal article" date="2019" name="Nat. Ecol. Evol.">
        <title>Megaphylogeny resolves global patterns of mushroom evolution.</title>
        <authorList>
            <person name="Varga T."/>
            <person name="Krizsan K."/>
            <person name="Foldi C."/>
            <person name="Dima B."/>
            <person name="Sanchez-Garcia M."/>
            <person name="Sanchez-Ramirez S."/>
            <person name="Szollosi G.J."/>
            <person name="Szarkandi J.G."/>
            <person name="Papp V."/>
            <person name="Albert L."/>
            <person name="Andreopoulos W."/>
            <person name="Angelini C."/>
            <person name="Antonin V."/>
            <person name="Barry K.W."/>
            <person name="Bougher N.L."/>
            <person name="Buchanan P."/>
            <person name="Buyck B."/>
            <person name="Bense V."/>
            <person name="Catcheside P."/>
            <person name="Chovatia M."/>
            <person name="Cooper J."/>
            <person name="Damon W."/>
            <person name="Desjardin D."/>
            <person name="Finy P."/>
            <person name="Geml J."/>
            <person name="Haridas S."/>
            <person name="Hughes K."/>
            <person name="Justo A."/>
            <person name="Karasinski D."/>
            <person name="Kautmanova I."/>
            <person name="Kiss B."/>
            <person name="Kocsube S."/>
            <person name="Kotiranta H."/>
            <person name="LaButti K.M."/>
            <person name="Lechner B.E."/>
            <person name="Liimatainen K."/>
            <person name="Lipzen A."/>
            <person name="Lukacs Z."/>
            <person name="Mihaltcheva S."/>
            <person name="Morgado L.N."/>
            <person name="Niskanen T."/>
            <person name="Noordeloos M.E."/>
            <person name="Ohm R.A."/>
            <person name="Ortiz-Santana B."/>
            <person name="Ovrebo C."/>
            <person name="Racz N."/>
            <person name="Riley R."/>
            <person name="Savchenko A."/>
            <person name="Shiryaev A."/>
            <person name="Soop K."/>
            <person name="Spirin V."/>
            <person name="Szebenyi C."/>
            <person name="Tomsovsky M."/>
            <person name="Tulloss R.E."/>
            <person name="Uehling J."/>
            <person name="Grigoriev I.V."/>
            <person name="Vagvolgyi C."/>
            <person name="Papp T."/>
            <person name="Martin F.M."/>
            <person name="Miettinen O."/>
            <person name="Hibbett D.S."/>
            <person name="Nagy L.G."/>
        </authorList>
    </citation>
    <scope>NUCLEOTIDE SEQUENCE [LARGE SCALE GENOMIC DNA]</scope>
    <source>
        <strain evidence="3 4">HHB13444</strain>
    </source>
</reference>
<dbReference type="EMBL" id="ML213374">
    <property type="protein sequence ID" value="TFK77635.1"/>
    <property type="molecule type" value="Genomic_DNA"/>
</dbReference>
<feature type="compositionally biased region" description="Acidic residues" evidence="1">
    <location>
        <begin position="133"/>
        <end position="151"/>
    </location>
</feature>
<proteinExistence type="predicted"/>
<sequence length="282" mass="31219">MLTSTVPNGIMAAVTESDNSASDPTTVSAGAIVPNGDTRPYKSVRLSAHPAVIDCLRQGLPTYQAYLAQRKQKEKRDWIKKKQEEIVTTFGPRQLSKYSAEDIRKAVKNWYNNARNRTCTDIVHTDEGNKRDDDDDEQDDEAGEEKEEDDAIPGTVSNNPFIKMLKGRAKTTWKHWWEISKDPDLQKAMAALPGTPTIGQKAQVAKAEFEKMSEDDQAEWARRAAEASKLPVDQCFINQGGFTALLMSMLVGVVGLGPLQIGMGAFHVAMGTKDKVNHLDIK</sequence>
<name>A0A5C3NKA0_9APHY</name>